<feature type="domain" description="EF-hand" evidence="1">
    <location>
        <begin position="5"/>
        <end position="40"/>
    </location>
</feature>
<gene>
    <name evidence="2" type="ORF">FCI23_13655</name>
</gene>
<dbReference type="OrthoDB" id="7356823at2"/>
<protein>
    <recommendedName>
        <fullName evidence="1">EF-hand domain-containing protein</fullName>
    </recommendedName>
</protein>
<dbReference type="InterPro" id="IPR002048">
    <property type="entry name" value="EF_hand_dom"/>
</dbReference>
<feature type="domain" description="EF-hand" evidence="1">
    <location>
        <begin position="56"/>
        <end position="91"/>
    </location>
</feature>
<dbReference type="AlphaFoldDB" id="A0A4U0T8L8"/>
<evidence type="ECO:0000313" key="2">
    <source>
        <dbReference type="EMBL" id="TKA11005.1"/>
    </source>
</evidence>
<dbReference type="Proteomes" id="UP000305778">
    <property type="component" value="Unassembled WGS sequence"/>
</dbReference>
<dbReference type="PROSITE" id="PS00018">
    <property type="entry name" value="EF_HAND_1"/>
    <property type="match status" value="2"/>
</dbReference>
<reference evidence="2 3" key="1">
    <citation type="submission" date="2019-04" db="EMBL/GenBank/DDBJ databases">
        <title>Streptomyces oryziradicis sp. nov., a novel actinomycete isolated from rhizosphere soil of rice (Oryza sativa L.).</title>
        <authorList>
            <person name="Li C."/>
        </authorList>
    </citation>
    <scope>NUCLEOTIDE SEQUENCE [LARGE SCALE GENOMIC DNA]</scope>
    <source>
        <strain evidence="2 3">NEAU-C40</strain>
    </source>
</reference>
<dbReference type="EMBL" id="SUMC01000010">
    <property type="protein sequence ID" value="TKA11005.1"/>
    <property type="molecule type" value="Genomic_DNA"/>
</dbReference>
<dbReference type="GO" id="GO:0005509">
    <property type="term" value="F:calcium ion binding"/>
    <property type="evidence" value="ECO:0007669"/>
    <property type="project" value="InterPro"/>
</dbReference>
<feature type="domain" description="EF-hand" evidence="1">
    <location>
        <begin position="141"/>
        <end position="167"/>
    </location>
</feature>
<organism evidence="2 3">
    <name type="scientific">Actinacidiphila oryziradicis</name>
    <dbReference type="NCBI Taxonomy" id="2571141"/>
    <lineage>
        <taxon>Bacteria</taxon>
        <taxon>Bacillati</taxon>
        <taxon>Actinomycetota</taxon>
        <taxon>Actinomycetes</taxon>
        <taxon>Kitasatosporales</taxon>
        <taxon>Streptomycetaceae</taxon>
        <taxon>Actinacidiphila</taxon>
    </lineage>
</organism>
<dbReference type="Pfam" id="PF13499">
    <property type="entry name" value="EF-hand_7"/>
    <property type="match status" value="1"/>
</dbReference>
<dbReference type="Gene3D" id="1.10.238.10">
    <property type="entry name" value="EF-hand"/>
    <property type="match status" value="1"/>
</dbReference>
<dbReference type="InterPro" id="IPR018247">
    <property type="entry name" value="EF_Hand_1_Ca_BS"/>
</dbReference>
<dbReference type="PROSITE" id="PS50222">
    <property type="entry name" value="EF_HAND_2"/>
    <property type="match status" value="3"/>
</dbReference>
<keyword evidence="3" id="KW-1185">Reference proteome</keyword>
<evidence type="ECO:0000259" key="1">
    <source>
        <dbReference type="PROSITE" id="PS50222"/>
    </source>
</evidence>
<comment type="caution">
    <text evidence="2">The sequence shown here is derived from an EMBL/GenBank/DDBJ whole genome shotgun (WGS) entry which is preliminary data.</text>
</comment>
<dbReference type="SUPFAM" id="SSF47473">
    <property type="entry name" value="EF-hand"/>
    <property type="match status" value="1"/>
</dbReference>
<name>A0A4U0T8L8_9ACTN</name>
<sequence length="181" mass="19498">MSSALLKRKLDSSFQRLDADGNGYAERADFQDVGARLIHGFGQSPTSPKGKVLAARLDAVWAELAAYADADRDGRVTSAEYHAGMTAAFIEGPAFDPVFHPAAEAVAALCDSDDDGRLRREEFVVLHHAFNTPAGEEATSFNRIDTDGDGHLAVDELVAAMRQYYIGTDPQAPGNWLFGPV</sequence>
<accession>A0A4U0T8L8</accession>
<dbReference type="InterPro" id="IPR011992">
    <property type="entry name" value="EF-hand-dom_pair"/>
</dbReference>
<dbReference type="RefSeq" id="WP_136723822.1">
    <property type="nucleotide sequence ID" value="NZ_JAOPYF010000433.1"/>
</dbReference>
<dbReference type="SMART" id="SM00054">
    <property type="entry name" value="EFh"/>
    <property type="match status" value="4"/>
</dbReference>
<proteinExistence type="predicted"/>
<evidence type="ECO:0000313" key="3">
    <source>
        <dbReference type="Proteomes" id="UP000305778"/>
    </source>
</evidence>